<dbReference type="PRINTS" id="PR00950">
    <property type="entry name" value="TYPE3IMSPROT"/>
</dbReference>
<feature type="transmembrane region" description="Helical" evidence="5">
    <location>
        <begin position="92"/>
        <end position="117"/>
    </location>
</feature>
<feature type="transmembrane region" description="Helical" evidence="5">
    <location>
        <begin position="31"/>
        <end position="48"/>
    </location>
</feature>
<keyword evidence="6" id="KW-0966">Cell projection</keyword>
<feature type="transmembrane region" description="Helical" evidence="5">
    <location>
        <begin position="186"/>
        <end position="207"/>
    </location>
</feature>
<evidence type="ECO:0000256" key="2">
    <source>
        <dbReference type="ARBA" id="ARBA00021622"/>
    </source>
</evidence>
<gene>
    <name evidence="6" type="ORF">EV700_2446</name>
</gene>
<dbReference type="InterPro" id="IPR006135">
    <property type="entry name" value="T3SS_substrate_exporter"/>
</dbReference>
<dbReference type="Gene3D" id="3.40.1690.10">
    <property type="entry name" value="secretion proteins EscU"/>
    <property type="match status" value="1"/>
</dbReference>
<dbReference type="Proteomes" id="UP000292423">
    <property type="component" value="Unassembled WGS sequence"/>
</dbReference>
<keyword evidence="3" id="KW-0813">Transport</keyword>
<dbReference type="GO" id="GO:0009306">
    <property type="term" value="P:protein secretion"/>
    <property type="evidence" value="ECO:0007669"/>
    <property type="project" value="InterPro"/>
</dbReference>
<accession>A0A4Q7YLE3</accession>
<proteinExistence type="inferred from homology"/>
<keyword evidence="3" id="KW-1006">Bacterial flagellum protein export</keyword>
<keyword evidence="3" id="KW-0653">Protein transport</keyword>
<dbReference type="RefSeq" id="WP_130414139.1">
    <property type="nucleotide sequence ID" value="NZ_SHKX01000013.1"/>
</dbReference>
<evidence type="ECO:0000256" key="5">
    <source>
        <dbReference type="SAM" id="Phobius"/>
    </source>
</evidence>
<dbReference type="InterPro" id="IPR029025">
    <property type="entry name" value="T3SS_substrate_exporter_C"/>
</dbReference>
<protein>
    <recommendedName>
        <fullName evidence="2">Flagellar biosynthetic protein FlhB</fullName>
    </recommendedName>
</protein>
<name>A0A4Q7YLE3_9GAMM</name>
<comment type="function">
    <text evidence="4">Required for formation of the rod structure in the basal body of the flagellar apparatus. Together with FliI and FliH, may constitute the export apparatus of flagellin.</text>
</comment>
<sequence>MNDGQEKTEEASQYKLDEARKKGQVPHSQELVSLVVVLTFLLMVAVLSGDVARFIGDLTRSWIGNADRIAASGVTAMAAPGLQALVHQLLPLFLGLILVVILMNLVFKGPVFSLTAVKPDFRRLDPVAGLKKLFSRRMIVELLKLLVKLFISGLVLFKLVELGVGRLLSATGLEVQRLPVEMKRQFLVVGFALAMVMLLSALFDMWYSRKEFARQMRMSRREVKDEYKRREGDPEIKNKRRRIQQELLRKLASLRKVKDADVILSNPTHVAIALQYRPLTMQAPVIIASGRGFMARMIFQVARNNGVPIIRRPPLARSLASLRLESEIPPETQRQVAEVYRWIISLPGNKVLP</sequence>
<dbReference type="Pfam" id="PF01312">
    <property type="entry name" value="Bac_export_2"/>
    <property type="match status" value="1"/>
</dbReference>
<organism evidence="6 7">
    <name type="scientific">Fluviicoccus keumensis</name>
    <dbReference type="NCBI Taxonomy" id="1435465"/>
    <lineage>
        <taxon>Bacteria</taxon>
        <taxon>Pseudomonadati</taxon>
        <taxon>Pseudomonadota</taxon>
        <taxon>Gammaproteobacteria</taxon>
        <taxon>Moraxellales</taxon>
        <taxon>Moraxellaceae</taxon>
        <taxon>Fluviicoccus</taxon>
    </lineage>
</organism>
<dbReference type="EMBL" id="SHKX01000013">
    <property type="protein sequence ID" value="RZU38512.1"/>
    <property type="molecule type" value="Genomic_DNA"/>
</dbReference>
<evidence type="ECO:0000256" key="1">
    <source>
        <dbReference type="ARBA" id="ARBA00010690"/>
    </source>
</evidence>
<comment type="caution">
    <text evidence="6">The sequence shown here is derived from an EMBL/GenBank/DDBJ whole genome shotgun (WGS) entry which is preliminary data.</text>
</comment>
<dbReference type="GO" id="GO:0005886">
    <property type="term" value="C:plasma membrane"/>
    <property type="evidence" value="ECO:0007669"/>
    <property type="project" value="TreeGrafter"/>
</dbReference>
<reference evidence="6 7" key="1">
    <citation type="submission" date="2019-02" db="EMBL/GenBank/DDBJ databases">
        <title>Genomic Encyclopedia of Type Strains, Phase IV (KMG-IV): sequencing the most valuable type-strain genomes for metagenomic binning, comparative biology and taxonomic classification.</title>
        <authorList>
            <person name="Goeker M."/>
        </authorList>
    </citation>
    <scope>NUCLEOTIDE SEQUENCE [LARGE SCALE GENOMIC DNA]</scope>
    <source>
        <strain evidence="6 7">DSM 105135</strain>
    </source>
</reference>
<dbReference type="PANTHER" id="PTHR30531">
    <property type="entry name" value="FLAGELLAR BIOSYNTHETIC PROTEIN FLHB"/>
    <property type="match status" value="1"/>
</dbReference>
<dbReference type="OrthoDB" id="9807950at2"/>
<evidence type="ECO:0000256" key="4">
    <source>
        <dbReference type="ARBA" id="ARBA00025078"/>
    </source>
</evidence>
<dbReference type="SUPFAM" id="SSF160544">
    <property type="entry name" value="EscU C-terminal domain-like"/>
    <property type="match status" value="1"/>
</dbReference>
<comment type="similarity">
    <text evidence="1">Belongs to the type III secretion exporter family.</text>
</comment>
<evidence type="ECO:0000313" key="7">
    <source>
        <dbReference type="Proteomes" id="UP000292423"/>
    </source>
</evidence>
<keyword evidence="7" id="KW-1185">Reference proteome</keyword>
<keyword evidence="5" id="KW-0472">Membrane</keyword>
<keyword evidence="6" id="KW-0282">Flagellum</keyword>
<keyword evidence="5" id="KW-0812">Transmembrane</keyword>
<evidence type="ECO:0000313" key="6">
    <source>
        <dbReference type="EMBL" id="RZU38512.1"/>
    </source>
</evidence>
<dbReference type="PANTHER" id="PTHR30531:SF12">
    <property type="entry name" value="FLAGELLAR BIOSYNTHETIC PROTEIN FLHB"/>
    <property type="match status" value="1"/>
</dbReference>
<evidence type="ECO:0000256" key="3">
    <source>
        <dbReference type="ARBA" id="ARBA00023225"/>
    </source>
</evidence>
<keyword evidence="6" id="KW-0969">Cilium</keyword>
<dbReference type="AlphaFoldDB" id="A0A4Q7YLE3"/>
<keyword evidence="5" id="KW-1133">Transmembrane helix</keyword>